<feature type="transmembrane region" description="Helical" evidence="1">
    <location>
        <begin position="97"/>
        <end position="120"/>
    </location>
</feature>
<gene>
    <name evidence="2" type="ORF">GEMMAAP_10540</name>
</gene>
<dbReference type="Proteomes" id="UP000076404">
    <property type="component" value="Chromosome"/>
</dbReference>
<feature type="transmembrane region" description="Helical" evidence="1">
    <location>
        <begin position="325"/>
        <end position="342"/>
    </location>
</feature>
<feature type="transmembrane region" description="Helical" evidence="1">
    <location>
        <begin position="238"/>
        <end position="262"/>
    </location>
</feature>
<feature type="transmembrane region" description="Helical" evidence="1">
    <location>
        <begin position="283"/>
        <end position="305"/>
    </location>
</feature>
<organism evidence="2 3">
    <name type="scientific">Gemmatimonas phototrophica</name>
    <dbReference type="NCBI Taxonomy" id="1379270"/>
    <lineage>
        <taxon>Bacteria</taxon>
        <taxon>Pseudomonadati</taxon>
        <taxon>Gemmatimonadota</taxon>
        <taxon>Gemmatimonadia</taxon>
        <taxon>Gemmatimonadales</taxon>
        <taxon>Gemmatimonadaceae</taxon>
        <taxon>Gemmatimonas</taxon>
    </lineage>
</organism>
<dbReference type="KEGG" id="gph:GEMMAAP_10540"/>
<feature type="transmembrane region" description="Helical" evidence="1">
    <location>
        <begin position="349"/>
        <end position="370"/>
    </location>
</feature>
<evidence type="ECO:0000256" key="1">
    <source>
        <dbReference type="SAM" id="Phobius"/>
    </source>
</evidence>
<feature type="transmembrane region" description="Helical" evidence="1">
    <location>
        <begin position="390"/>
        <end position="411"/>
    </location>
</feature>
<dbReference type="PANTHER" id="PTHR43044:SF1">
    <property type="entry name" value="QUINOL:CYTOCHROME C OXIDOREDUCTASE QUINONE-BINDING SUBUNIT 2"/>
    <property type="match status" value="1"/>
</dbReference>
<feature type="transmembrane region" description="Helical" evidence="1">
    <location>
        <begin position="58"/>
        <end position="76"/>
    </location>
</feature>
<accession>A0A143BJE3</accession>
<protein>
    <recommendedName>
        <fullName evidence="4">Quinol:cytochrome C oxidoreductase</fullName>
    </recommendedName>
</protein>
<keyword evidence="1" id="KW-0472">Membrane</keyword>
<reference evidence="2 3" key="1">
    <citation type="journal article" date="2014" name="Proc. Natl. Acad. Sci. U.S.A.">
        <title>Functional type 2 photosynthetic reaction centers found in the rare bacterial phylum Gemmatimonadetes.</title>
        <authorList>
            <person name="Zeng Y."/>
            <person name="Feng F."/>
            <person name="Medova H."/>
            <person name="Dean J."/>
            <person name="Koblizek M."/>
        </authorList>
    </citation>
    <scope>NUCLEOTIDE SEQUENCE [LARGE SCALE GENOMIC DNA]</scope>
    <source>
        <strain evidence="2 3">AP64</strain>
    </source>
</reference>
<feature type="transmembrane region" description="Helical" evidence="1">
    <location>
        <begin position="24"/>
        <end position="46"/>
    </location>
</feature>
<dbReference type="PANTHER" id="PTHR43044">
    <property type="match status" value="1"/>
</dbReference>
<keyword evidence="3" id="KW-1185">Reference proteome</keyword>
<feature type="transmembrane region" description="Helical" evidence="1">
    <location>
        <begin position="140"/>
        <end position="160"/>
    </location>
</feature>
<proteinExistence type="predicted"/>
<dbReference type="eggNOG" id="COG5557">
    <property type="taxonomic scope" value="Bacteria"/>
</dbReference>
<name>A0A143BJE3_9BACT</name>
<dbReference type="OrthoDB" id="140980at2"/>
<keyword evidence="1" id="KW-1133">Transmembrane helix</keyword>
<evidence type="ECO:0000313" key="2">
    <source>
        <dbReference type="EMBL" id="AMW05139.1"/>
    </source>
</evidence>
<feature type="transmembrane region" description="Helical" evidence="1">
    <location>
        <begin position="207"/>
        <end position="226"/>
    </location>
</feature>
<evidence type="ECO:0000313" key="3">
    <source>
        <dbReference type="Proteomes" id="UP000076404"/>
    </source>
</evidence>
<keyword evidence="1" id="KW-0812">Transmembrane</keyword>
<dbReference type="RefSeq" id="WP_026849781.1">
    <property type="nucleotide sequence ID" value="NZ_CP011454.1"/>
</dbReference>
<reference evidence="2 3" key="2">
    <citation type="journal article" date="2016" name="Environ. Microbiol. Rep.">
        <title>Metagenomic evidence for the presence of phototrophic Gemmatimonadetes bacteria in diverse environments.</title>
        <authorList>
            <person name="Zeng Y."/>
            <person name="Baumbach J."/>
            <person name="Barbosa E.G."/>
            <person name="Azevedo V."/>
            <person name="Zhang C."/>
            <person name="Koblizek M."/>
        </authorList>
    </citation>
    <scope>NUCLEOTIDE SEQUENCE [LARGE SCALE GENOMIC DNA]</scope>
    <source>
        <strain evidence="2 3">AP64</strain>
    </source>
</reference>
<dbReference type="STRING" id="1379270.GEMMAAP_10540"/>
<sequence>MSQHYHYPTREEFARRLSAKSVPAGIKTAALIAALVGIGVFVMGLFTNPDRAWQAVQFNWTYFAVISTAGTAFAAVQRIVTARWSRPMIRFTEGFYAFVPIAFVILIALLFFSGDSIFTFRGREAAPSVEKAAYLSNGWFLIRGLFFFGAITVIQGLFIWNSVKMDVAVLPEYGAKWAAGLRAKMRAAWTGDERRELHTQHSAQGKLAVAVAMSFVIGWCFMAWDYSMTISLHFQQTMYAWIVFMTGWVNMVMLTSLLTMWWRNHLEAKDIVTMDQLWDLGKLGFAFTAFVGYISFSQYLVIWYGNMPEETHFYRLRLSGVWKPVTQLIPIFGFVLPFFGLISKAAKMYLPTFVLFAVCSLIGVYLHRYIEIYPSIYGEATSLPFGLQEIGTTIGFIGLWAFSYFSFMDAFPVMRVFMMTTPCKDEVQVPVDAKTMEPLPAHE</sequence>
<dbReference type="AlphaFoldDB" id="A0A143BJE3"/>
<dbReference type="EMBL" id="CP011454">
    <property type="protein sequence ID" value="AMW05139.1"/>
    <property type="molecule type" value="Genomic_DNA"/>
</dbReference>
<evidence type="ECO:0008006" key="4">
    <source>
        <dbReference type="Google" id="ProtNLM"/>
    </source>
</evidence>